<accession>A0A6P2CZY6</accession>
<evidence type="ECO:0008006" key="3">
    <source>
        <dbReference type="Google" id="ProtNLM"/>
    </source>
</evidence>
<dbReference type="EMBL" id="LR593886">
    <property type="protein sequence ID" value="VTR94561.1"/>
    <property type="molecule type" value="Genomic_DNA"/>
</dbReference>
<keyword evidence="1" id="KW-0449">Lipoprotein</keyword>
<dbReference type="InterPro" id="IPR036514">
    <property type="entry name" value="SGNH_hydro_sf"/>
</dbReference>
<dbReference type="KEGG" id="gms:SOIL9_31530"/>
<dbReference type="GO" id="GO:0016788">
    <property type="term" value="F:hydrolase activity, acting on ester bonds"/>
    <property type="evidence" value="ECO:0007669"/>
    <property type="project" value="UniProtKB-ARBA"/>
</dbReference>
<evidence type="ECO:0000313" key="2">
    <source>
        <dbReference type="Proteomes" id="UP000464178"/>
    </source>
</evidence>
<gene>
    <name evidence="1" type="ORF">SOIL9_31530</name>
</gene>
<dbReference type="Proteomes" id="UP000464178">
    <property type="component" value="Chromosome"/>
</dbReference>
<name>A0A6P2CZY6_9BACT</name>
<keyword evidence="2" id="KW-1185">Reference proteome</keyword>
<dbReference type="PROSITE" id="PS51257">
    <property type="entry name" value="PROKAR_LIPOPROTEIN"/>
    <property type="match status" value="1"/>
</dbReference>
<evidence type="ECO:0000313" key="1">
    <source>
        <dbReference type="EMBL" id="VTR94561.1"/>
    </source>
</evidence>
<protein>
    <recommendedName>
        <fullName evidence="3">SGNH/GDSL hydrolase family protein</fullName>
    </recommendedName>
</protein>
<sequence>MRPNFEPFALCLVFPVLTGCGCSADQPPAVVLANPPNVISFSSVSVPSNPSQVRAADYSILFVGNSHTSGHNLPGLVSEMIRFRKPGKTTYAHVLSVGFLEDVEHNPTYREEIESRPWKFVVLQAQKISTSGKHEYSRNEGIDLAKRAKKHGANVFFFSEWGLKDKPGDGPRQEKVYAEMARAAGVNLAGVGRAWDVALSERPNLTLYEADGNHQSPVGAFLTAAFLCGKITGECPETLGTFPDATLGEADRKFLAQCAAKAVKMP</sequence>
<dbReference type="Gene3D" id="3.40.50.1110">
    <property type="entry name" value="SGNH hydrolase"/>
    <property type="match status" value="1"/>
</dbReference>
<dbReference type="RefSeq" id="WP_162669077.1">
    <property type="nucleotide sequence ID" value="NZ_LR593886.1"/>
</dbReference>
<proteinExistence type="predicted"/>
<reference evidence="1 2" key="1">
    <citation type="submission" date="2019-05" db="EMBL/GenBank/DDBJ databases">
        <authorList>
            <consortium name="Science for Life Laboratories"/>
        </authorList>
    </citation>
    <scope>NUCLEOTIDE SEQUENCE [LARGE SCALE GENOMIC DNA]</scope>
    <source>
        <strain evidence="1">Soil9</strain>
    </source>
</reference>
<dbReference type="AlphaFoldDB" id="A0A6P2CZY6"/>
<organism evidence="1 2">
    <name type="scientific">Gemmata massiliana</name>
    <dbReference type="NCBI Taxonomy" id="1210884"/>
    <lineage>
        <taxon>Bacteria</taxon>
        <taxon>Pseudomonadati</taxon>
        <taxon>Planctomycetota</taxon>
        <taxon>Planctomycetia</taxon>
        <taxon>Gemmatales</taxon>
        <taxon>Gemmataceae</taxon>
        <taxon>Gemmata</taxon>
    </lineage>
</organism>